<dbReference type="EMBL" id="JACSOD020000472">
    <property type="protein sequence ID" value="MBM6499225.1"/>
    <property type="molecule type" value="Genomic_DNA"/>
</dbReference>
<organism evidence="3 4">
    <name type="scientific">Flavobacterium macrobrachii</name>
    <dbReference type="NCBI Taxonomy" id="591204"/>
    <lineage>
        <taxon>Bacteria</taxon>
        <taxon>Pseudomonadati</taxon>
        <taxon>Bacteroidota</taxon>
        <taxon>Flavobacteriia</taxon>
        <taxon>Flavobacteriales</taxon>
        <taxon>Flavobacteriaceae</taxon>
        <taxon>Flavobacterium</taxon>
    </lineage>
</organism>
<dbReference type="PANTHER" id="PTHR43685:SF2">
    <property type="entry name" value="GLYCOSYLTRANSFERASE 2-LIKE DOMAIN-CONTAINING PROTEIN"/>
    <property type="match status" value="1"/>
</dbReference>
<evidence type="ECO:0000259" key="2">
    <source>
        <dbReference type="Pfam" id="PF00535"/>
    </source>
</evidence>
<dbReference type="Proteomes" id="UP000759529">
    <property type="component" value="Unassembled WGS sequence"/>
</dbReference>
<evidence type="ECO:0000256" key="1">
    <source>
        <dbReference type="SAM" id="Coils"/>
    </source>
</evidence>
<feature type="domain" description="Glycosyltransferase 2-like" evidence="2">
    <location>
        <begin position="204"/>
        <end position="313"/>
    </location>
</feature>
<sequence>MNLKEFKTQRGEVILYTGNPCLEKLELLSNGVGDIWHSSFEQGYKNIFPEIVYQTATFFWFVKDFDGLDQCISWRLNPNQFAVRKSVWETLNGFDKEYFNPVMQALDFGLNAVRGQGAIPLYIKGLFQDYKDDKPKISVNDRYVFFRKNFKQEHSIFMIYRKGFWKISEWKAFFYAKKNFKKATKKNIVNHRELIEIQGQPEVSYIIPTMMRQSFTLNLLDDLSNQTFPPKQVVVVDATPVDQRDESLYINKVYPFELIIKWQETKGSCRARNEAIELCSGDYIVFGDDDIRVPENYIENHIRFLQTYNADACNGLDIRADNQSQDLNDLKQKLQKLGDNRYMVGAAQFLNNANNCVKKEFVDKLVGNDINFDGGYGEDKDFGLSLTKIGVVVLQNPFSTNLHLKPPVGGYRFWGSQAKIVGKKRKTQPWEMGVPVKRITPRPSPTAMYYFYKHFGLDLVKEFKHKYFFLFLFKGSKLKLPIRFLQLPYRLMQFEKSLFYAKRLVELGKRTK</sequence>
<keyword evidence="1" id="KW-0175">Coiled coil</keyword>
<dbReference type="CDD" id="cd00761">
    <property type="entry name" value="Glyco_tranf_GTA_type"/>
    <property type="match status" value="1"/>
</dbReference>
<accession>A0ABS2CYJ9</accession>
<reference evidence="3 4" key="1">
    <citation type="submission" date="2021-02" db="EMBL/GenBank/DDBJ databases">
        <authorList>
            <person name="Jung H.S."/>
            <person name="Chun B.H."/>
            <person name="Jeon C.O."/>
        </authorList>
    </citation>
    <scope>NUCLEOTIDE SEQUENCE [LARGE SCALE GENOMIC DNA]</scope>
    <source>
        <strain evidence="3 4">LMG 25203</strain>
    </source>
</reference>
<comment type="caution">
    <text evidence="3">The sequence shown here is derived from an EMBL/GenBank/DDBJ whole genome shotgun (WGS) entry which is preliminary data.</text>
</comment>
<dbReference type="InterPro" id="IPR029044">
    <property type="entry name" value="Nucleotide-diphossugar_trans"/>
</dbReference>
<dbReference type="SUPFAM" id="SSF53448">
    <property type="entry name" value="Nucleotide-diphospho-sugar transferases"/>
    <property type="match status" value="1"/>
</dbReference>
<dbReference type="PANTHER" id="PTHR43685">
    <property type="entry name" value="GLYCOSYLTRANSFERASE"/>
    <property type="match status" value="1"/>
</dbReference>
<feature type="coiled-coil region" evidence="1">
    <location>
        <begin position="313"/>
        <end position="340"/>
    </location>
</feature>
<proteinExistence type="predicted"/>
<dbReference type="Pfam" id="PF00535">
    <property type="entry name" value="Glycos_transf_2"/>
    <property type="match status" value="1"/>
</dbReference>
<dbReference type="Gene3D" id="3.90.550.10">
    <property type="entry name" value="Spore Coat Polysaccharide Biosynthesis Protein SpsA, Chain A"/>
    <property type="match status" value="1"/>
</dbReference>
<keyword evidence="4" id="KW-1185">Reference proteome</keyword>
<name>A0ABS2CYJ9_9FLAO</name>
<dbReference type="InterPro" id="IPR050834">
    <property type="entry name" value="Glycosyltransf_2"/>
</dbReference>
<protein>
    <submittedName>
        <fullName evidence="3">Glycosyltransferase</fullName>
    </submittedName>
</protein>
<evidence type="ECO:0000313" key="4">
    <source>
        <dbReference type="Proteomes" id="UP000759529"/>
    </source>
</evidence>
<dbReference type="InterPro" id="IPR001173">
    <property type="entry name" value="Glyco_trans_2-like"/>
</dbReference>
<evidence type="ECO:0000313" key="3">
    <source>
        <dbReference type="EMBL" id="MBM6499225.1"/>
    </source>
</evidence>
<gene>
    <name evidence="3" type="ORF">H9X54_007910</name>
</gene>